<dbReference type="AlphaFoldDB" id="A0A8T3UVI7"/>
<feature type="transmembrane region" description="Helical" evidence="1">
    <location>
        <begin position="214"/>
        <end position="233"/>
    </location>
</feature>
<evidence type="ECO:0000256" key="1">
    <source>
        <dbReference type="SAM" id="Phobius"/>
    </source>
</evidence>
<feature type="transmembrane region" description="Helical" evidence="1">
    <location>
        <begin position="293"/>
        <end position="318"/>
    </location>
</feature>
<protein>
    <recommendedName>
        <fullName evidence="4">Multipass membrane protein</fullName>
    </recommendedName>
</protein>
<dbReference type="EMBL" id="JADFAR010000025">
    <property type="protein sequence ID" value="MBE5728636.1"/>
    <property type="molecule type" value="Genomic_DNA"/>
</dbReference>
<keyword evidence="1" id="KW-1133">Transmembrane helix</keyword>
<feature type="transmembrane region" description="Helical" evidence="1">
    <location>
        <begin position="152"/>
        <end position="174"/>
    </location>
</feature>
<evidence type="ECO:0000313" key="2">
    <source>
        <dbReference type="EMBL" id="MBE5728636.1"/>
    </source>
</evidence>
<name>A0A8T3UVI7_9ARCH</name>
<feature type="transmembrane region" description="Helical" evidence="1">
    <location>
        <begin position="245"/>
        <end position="267"/>
    </location>
</feature>
<sequence length="323" mass="34314">MKYQSLIFLAVFSAILLVGVVYAAGYGTSKISLTQYSVNISQGGTATVGFTVSLATGSTWGTNVNVAPSNSYITLSPNPSYGDPSYSGDIAISVASNTPPGEYTFNISATGDDPSTSPVSLIVYVSKASSVSPVVTTPPTTTTPTTSTPMNYFDYIVVIFIIIVIALLASIYALKKKFEKTSIVTMLVSIVISLASALYLLIYDSLLRTAGMLHYDILIVFFIGTLILSYLAYMNKKSRRTAELILGSLSLLFVIAMFLDALLGLPLTSVSSSMSYSINYLFGFGSAGTGSTFGISLAFSLLLLSVTVTGILALYSYLYKKGK</sequence>
<dbReference type="Proteomes" id="UP000718571">
    <property type="component" value="Unassembled WGS sequence"/>
</dbReference>
<organism evidence="2 3">
    <name type="scientific">Candidatus Acidifodinimicrobium mancum</name>
    <dbReference type="NCBI Taxonomy" id="2898728"/>
    <lineage>
        <taxon>Archaea</taxon>
        <taxon>Candidatus Parvarchaeota</taxon>
        <taxon>Candidatus Acidifodinimicrobiaceae</taxon>
        <taxon>Candidatus Acidifodinimicrobium</taxon>
    </lineage>
</organism>
<evidence type="ECO:0008006" key="4">
    <source>
        <dbReference type="Google" id="ProtNLM"/>
    </source>
</evidence>
<accession>A0A8T3UVI7</accession>
<keyword evidence="1" id="KW-0812">Transmembrane</keyword>
<evidence type="ECO:0000313" key="3">
    <source>
        <dbReference type="Proteomes" id="UP000718571"/>
    </source>
</evidence>
<reference evidence="2 3" key="1">
    <citation type="submission" date="2020-09" db="EMBL/GenBank/DDBJ databases">
        <title>Genomic characterization of a novel Parvarchaeota family in acid mine drainage sediments.</title>
        <authorList>
            <person name="Luo Z.-H."/>
        </authorList>
    </citation>
    <scope>NUCLEOTIDE SEQUENCE [LARGE SCALE GENOMIC DNA]</scope>
    <source>
        <strain evidence="2">MAS1_bins.189</strain>
    </source>
</reference>
<keyword evidence="1" id="KW-0472">Membrane</keyword>
<proteinExistence type="predicted"/>
<comment type="caution">
    <text evidence="2">The sequence shown here is derived from an EMBL/GenBank/DDBJ whole genome shotgun (WGS) entry which is preliminary data.</text>
</comment>
<gene>
    <name evidence="2" type="ORF">IHE51_02135</name>
</gene>
<feature type="transmembrane region" description="Helical" evidence="1">
    <location>
        <begin position="181"/>
        <end position="202"/>
    </location>
</feature>